<evidence type="ECO:0000256" key="3">
    <source>
        <dbReference type="ARBA" id="ARBA00022475"/>
    </source>
</evidence>
<comment type="similarity">
    <text evidence="9">Belongs to the SecD/SecF family. SecD subfamily.</text>
</comment>
<dbReference type="EMBL" id="CP039375">
    <property type="protein sequence ID" value="QCD65907.1"/>
    <property type="molecule type" value="Genomic_DNA"/>
</dbReference>
<evidence type="ECO:0000256" key="6">
    <source>
        <dbReference type="ARBA" id="ARBA00022989"/>
    </source>
</evidence>
<evidence type="ECO:0000256" key="1">
    <source>
        <dbReference type="ARBA" id="ARBA00004651"/>
    </source>
</evidence>
<dbReference type="SUPFAM" id="SSF82866">
    <property type="entry name" value="Multidrug efflux transporter AcrB transmembrane domain"/>
    <property type="match status" value="1"/>
</dbReference>
<evidence type="ECO:0000256" key="2">
    <source>
        <dbReference type="ARBA" id="ARBA00022448"/>
    </source>
</evidence>
<comment type="subcellular location">
    <subcellularLocation>
        <location evidence="1 9">Cell membrane</location>
        <topology evidence="1 9">Multi-pass membrane protein</topology>
    </subcellularLocation>
</comment>
<sequence>MSGLRDNWRIILLVVLALGSTVTLLVPGATVATGDNATAQTDGANASAAGITNLQYGIQLDGGSRIRAPIVGITAENVDIQPVGRGDETNETIAIEDELVSQLGVDPVDVNARAPNEPNADGTVEVYTENVTQAELAAALQEQGYDVSESDVRDGVTRATRDEMVEVIDEKLSQSALSGGSVQSAQSATGQNFVVIEAPGRDIDELRSIVANRGIVRVYGGYAADNGTFVRQQIVSREDIDGIGNARKVDGRQGYRVSVTIREDAVDQFLDGVRATGLDEPNTARGAISCEYNAENPNQSSGKCLIASLNNEVVTAKGVSPGLVQLFADGSFANDPTFVIETNTREEARNIELSLKAGQPLPAPLDFQNAQTTSLEPALADQFKTNSLITGIIAVLAVSIAVYLRYGDPRVAVPMIVTALSEVLLLLGFVSAIQFPLDLSHIAGFIAVIGTGVDDLIIIADEILQREGVATGRVFQNRFRKAFWVIGAAAATTIIAMSPLTVLGLGDLTGFAIITIVGVLIGVLITRPAYGDILRRLVLDEEERSE</sequence>
<comment type="caution">
    <text evidence="9">Lacks conserved residue(s) required for the propagation of feature annotation.</text>
</comment>
<keyword evidence="8 9" id="KW-0472">Membrane</keyword>
<evidence type="ECO:0000256" key="9">
    <source>
        <dbReference type="HAMAP-Rule" id="MF_01463"/>
    </source>
</evidence>
<feature type="transmembrane region" description="Helical" evidence="9">
    <location>
        <begin position="482"/>
        <end position="502"/>
    </location>
</feature>
<dbReference type="InterPro" id="IPR022813">
    <property type="entry name" value="SecD/SecF_arch_bac"/>
</dbReference>
<dbReference type="GO" id="GO:0006605">
    <property type="term" value="P:protein targeting"/>
    <property type="evidence" value="ECO:0007669"/>
    <property type="project" value="UniProtKB-UniRule"/>
</dbReference>
<dbReference type="OMA" id="IARPVYG"/>
<keyword evidence="4 9" id="KW-0812">Transmembrane</keyword>
<feature type="transmembrane region" description="Helical" evidence="9">
    <location>
        <begin position="508"/>
        <end position="526"/>
    </location>
</feature>
<dbReference type="InterPro" id="IPR048634">
    <property type="entry name" value="SecD_SecF_C"/>
</dbReference>
<dbReference type="AlphaFoldDB" id="A0A4D6KDG5"/>
<keyword evidence="5 9" id="KW-0653">Protein transport</keyword>
<evidence type="ECO:0000256" key="8">
    <source>
        <dbReference type="ARBA" id="ARBA00023136"/>
    </source>
</evidence>
<reference evidence="11 12" key="1">
    <citation type="submission" date="2019-04" db="EMBL/GenBank/DDBJ databases">
        <title>Complete genome sequence of Arthrobacter sp. ZXY-2 associated with effective atrazine degradation and salt adaptation.</title>
        <authorList>
            <person name="Zhao X."/>
        </authorList>
    </citation>
    <scope>NUCLEOTIDE SEQUENCE [LARGE SCALE GENOMIC DNA]</scope>
    <source>
        <strain evidence="12">ZP60</strain>
    </source>
</reference>
<accession>A0A4D6KDG5</accession>
<dbReference type="KEGG" id="halz:E5139_09770"/>
<dbReference type="Proteomes" id="UP000297053">
    <property type="component" value="Chromosome"/>
</dbReference>
<feature type="domain" description="Protein export membrane protein SecD/SecF C-terminal" evidence="10">
    <location>
        <begin position="366"/>
        <end position="524"/>
    </location>
</feature>
<dbReference type="Gene3D" id="1.20.1640.10">
    <property type="entry name" value="Multidrug efflux transporter AcrB transmembrane domain"/>
    <property type="match status" value="1"/>
</dbReference>
<evidence type="ECO:0000256" key="4">
    <source>
        <dbReference type="ARBA" id="ARBA00022692"/>
    </source>
</evidence>
<keyword evidence="6 9" id="KW-1133">Transmembrane helix</keyword>
<keyword evidence="2 9" id="KW-0813">Transport</keyword>
<dbReference type="PANTHER" id="PTHR30081:SF1">
    <property type="entry name" value="PROTEIN TRANSLOCASE SUBUNIT SECD"/>
    <property type="match status" value="1"/>
</dbReference>
<dbReference type="Pfam" id="PF02355">
    <property type="entry name" value="SecD_SecF_C"/>
    <property type="match status" value="1"/>
</dbReference>
<dbReference type="PANTHER" id="PTHR30081">
    <property type="entry name" value="PROTEIN-EXPORT MEMBRANE PROTEIN SEC"/>
    <property type="match status" value="1"/>
</dbReference>
<evidence type="ECO:0000256" key="5">
    <source>
        <dbReference type="ARBA" id="ARBA00022927"/>
    </source>
</evidence>
<comment type="subunit">
    <text evidence="9">Part of the protein translocation apparatus. Forms a complex with SecF.</text>
</comment>
<dbReference type="RefSeq" id="WP_015762289.1">
    <property type="nucleotide sequence ID" value="NZ_CP039375.1"/>
</dbReference>
<protein>
    <recommendedName>
        <fullName evidence="9">Protein-export membrane protein SecD</fullName>
    </recommendedName>
</protein>
<evidence type="ECO:0000259" key="10">
    <source>
        <dbReference type="Pfam" id="PF02355"/>
    </source>
</evidence>
<dbReference type="InterPro" id="IPR024912">
    <property type="entry name" value="SecD_arc"/>
</dbReference>
<gene>
    <name evidence="9" type="primary">secD</name>
    <name evidence="11" type="ORF">E5139_09770</name>
</gene>
<dbReference type="HAMAP" id="MF_01463_A">
    <property type="entry name" value="SecD_A"/>
    <property type="match status" value="1"/>
</dbReference>
<name>A0A4D6KDG5_9EURY</name>
<comment type="function">
    <text evidence="9">Involved in protein export.</text>
</comment>
<reference evidence="11 12" key="2">
    <citation type="submission" date="2019-04" db="EMBL/GenBank/DDBJ databases">
        <authorList>
            <person name="Yang S."/>
            <person name="Wei W."/>
        </authorList>
    </citation>
    <scope>NUCLEOTIDE SEQUENCE [LARGE SCALE GENOMIC DNA]</scope>
    <source>
        <strain evidence="12">ZP60</strain>
    </source>
</reference>
<proteinExistence type="inferred from homology"/>
<evidence type="ECO:0000256" key="7">
    <source>
        <dbReference type="ARBA" id="ARBA00023010"/>
    </source>
</evidence>
<keyword evidence="7 9" id="KW-0811">Translocation</keyword>
<dbReference type="GeneID" id="42179224"/>
<keyword evidence="3 9" id="KW-1003">Cell membrane</keyword>
<feature type="transmembrane region" description="Helical" evidence="9">
    <location>
        <begin position="387"/>
        <end position="404"/>
    </location>
</feature>
<feature type="transmembrane region" description="Helical" evidence="9">
    <location>
        <begin position="411"/>
        <end position="433"/>
    </location>
</feature>
<dbReference type="GO" id="GO:0005886">
    <property type="term" value="C:plasma membrane"/>
    <property type="evidence" value="ECO:0007669"/>
    <property type="project" value="UniProtKB-SubCell"/>
</dbReference>
<evidence type="ECO:0000313" key="11">
    <source>
        <dbReference type="EMBL" id="QCD65907.1"/>
    </source>
</evidence>
<organism evidence="11 12">
    <name type="scientific">Halomicrobium mukohataei</name>
    <dbReference type="NCBI Taxonomy" id="57705"/>
    <lineage>
        <taxon>Archaea</taxon>
        <taxon>Methanobacteriati</taxon>
        <taxon>Methanobacteriota</taxon>
        <taxon>Stenosarchaea group</taxon>
        <taxon>Halobacteria</taxon>
        <taxon>Halobacteriales</taxon>
        <taxon>Haloarculaceae</taxon>
        <taxon>Halomicrobium</taxon>
    </lineage>
</organism>
<evidence type="ECO:0000313" key="12">
    <source>
        <dbReference type="Proteomes" id="UP000297053"/>
    </source>
</evidence>
<dbReference type="GO" id="GO:0065002">
    <property type="term" value="P:intracellular protein transmembrane transport"/>
    <property type="evidence" value="ECO:0007669"/>
    <property type="project" value="UniProtKB-UniRule"/>
</dbReference>
<dbReference type="NCBIfam" id="NF006215">
    <property type="entry name" value="PRK08343.1-1"/>
    <property type="match status" value="1"/>
</dbReference>